<evidence type="ECO:0000259" key="2">
    <source>
        <dbReference type="Pfam" id="PF05057"/>
    </source>
</evidence>
<reference evidence="3 4" key="1">
    <citation type="journal article" date="2010" name="BMC Genomics">
        <title>Genome analysis and comparative genomics of a Giardia intestinalis assemblage E isolate.</title>
        <authorList>
            <person name="Jerlstrom-Hultqvist J."/>
            <person name="Franzen O."/>
            <person name="Ankarklev J."/>
            <person name="Xu F."/>
            <person name="Nohynkova E."/>
            <person name="Andersson J.O."/>
            <person name="Svard S.G."/>
            <person name="Andersson B."/>
        </authorList>
    </citation>
    <scope>NUCLEOTIDE SEQUENCE [LARGE SCALE GENOMIC DNA]</scope>
    <source>
        <strain evidence="3 4">P15</strain>
    </source>
</reference>
<evidence type="ECO:0000313" key="3">
    <source>
        <dbReference type="EMBL" id="EFO65165.1"/>
    </source>
</evidence>
<feature type="compositionally biased region" description="Basic residues" evidence="1">
    <location>
        <begin position="520"/>
        <end position="533"/>
    </location>
</feature>
<evidence type="ECO:0000313" key="4">
    <source>
        <dbReference type="Proteomes" id="UP000008974"/>
    </source>
</evidence>
<dbReference type="OrthoDB" id="273452at2759"/>
<dbReference type="Gene3D" id="3.40.50.1820">
    <property type="entry name" value="alpha/beta hydrolase"/>
    <property type="match status" value="1"/>
</dbReference>
<accession>E1EXE3</accession>
<dbReference type="InterPro" id="IPR007751">
    <property type="entry name" value="DUF676_lipase-like"/>
</dbReference>
<dbReference type="PANTHER" id="PTHR12482">
    <property type="entry name" value="LIPASE ROG1-RELATED-RELATED"/>
    <property type="match status" value="1"/>
</dbReference>
<dbReference type="SUPFAM" id="SSF53474">
    <property type="entry name" value="alpha/beta-Hydrolases"/>
    <property type="match status" value="2"/>
</dbReference>
<dbReference type="PANTHER" id="PTHR12482:SF5">
    <property type="entry name" value="DUF676 DOMAIN-CONTAINING PROTEIN"/>
    <property type="match status" value="1"/>
</dbReference>
<dbReference type="Proteomes" id="UP000008974">
    <property type="component" value="Unassembled WGS sequence"/>
</dbReference>
<dbReference type="OMA" id="DAHIVHM"/>
<name>E1EXE3_GIAIA</name>
<proteinExistence type="predicted"/>
<gene>
    <name evidence="3" type="ORF">GLP15_2547</name>
</gene>
<feature type="domain" description="DUF676" evidence="2">
    <location>
        <begin position="671"/>
        <end position="891"/>
    </location>
</feature>
<comment type="caution">
    <text evidence="3">The sequence shown here is derived from an EMBL/GenBank/DDBJ whole genome shotgun (WGS) entry which is preliminary data.</text>
</comment>
<dbReference type="EMBL" id="ACVC01000045">
    <property type="protein sequence ID" value="EFO65165.1"/>
    <property type="molecule type" value="Genomic_DNA"/>
</dbReference>
<dbReference type="AlphaFoldDB" id="E1EXE3"/>
<dbReference type="InterPro" id="IPR029058">
    <property type="entry name" value="AB_hydrolase_fold"/>
</dbReference>
<sequence>MKILKTDLSICFHSLRNIDIVTEGFMFLAVTFEPPQPPGLLAIRANKYVSMNASNTYLHPEYPPANHEDGMRTAVFAIRYADQLIDLNVQLCFSLFHVYSLDSSSIISLSLYGKARKSGTMPPKADLPLSSFKRLVRKRYRLNSLLLPCITCFSEHISYTFFSHLSTIISWYPVEVLTLSDDKVATLWLQKPACLTSFLKLMLSTEMTLQYDDLVSTSEAQPRKYLSPEKLTNDLDDLLSAPVPTVTDTVQILNSAIFNSSQRTIDLAFSQESSTPMHTTVRFPEDELKTPMSIDPMINLSGREHMFLESPAHLRKMLSQCNSTIDNFDFVTLKRSTLIFFKLYYLNKIASIGTSNLLDTYAQRYATLSEERLDSIYFLECKKYTKLILESSEASIATVVYDTLTHYFESKLPISSLEGSLKSKGFTKPNSTLLEDLQGYQAPIIKQKSVNSVSNALNTSTHSCSSDKADLYTSDYMKALLEQETIKLKATQNRAKHLLSYQLQPDAYSSAEQDSGPEKRKQKASSRAFRTRRGSSPASFPPCTLESNNDSRQKGTDIELAMMKTIKDSMALSNAKFNDVPQERQISSPPPSLLTVPDTNSTKSLLLLVERYRDNFFPIELVWGSSSPPRVFTFPPILSFTRNAHKDIRSVPMNMEEPPSITDLVKQKRQSRDLYVFAHGYRGTYCDLRLMSNCLMQYAIVHGTMQKQWFPKQPHVLLSKSYQEHTQNSILELGIKLAEEIRDYIQTRKVNVSRINMIGHSMGCLVIEACILSSAFSGFLGLLNKAVFLNGPLAGAKGGNGLVRFGMTLMSSNNKEISLRELMGGKLTKKQLEHLYYNYPFMKDVTCDTNLLKELTSTPLLETLAKHSNLSRFKSIYMISSLQDGYVDFRSALLLSDSKSKEPEKGKHQVFLDKVAKVPTKRLLYDLSVMDPMLQGSTKMDRRTGRDAHIVHMSDYNLMHTLVQEVFGRDIS</sequence>
<dbReference type="VEuPathDB" id="GiardiaDB:GLP15_2547"/>
<dbReference type="InterPro" id="IPR044294">
    <property type="entry name" value="Lipase-like"/>
</dbReference>
<feature type="region of interest" description="Disordered" evidence="1">
    <location>
        <begin position="507"/>
        <end position="555"/>
    </location>
</feature>
<evidence type="ECO:0000256" key="1">
    <source>
        <dbReference type="SAM" id="MobiDB-lite"/>
    </source>
</evidence>
<dbReference type="Pfam" id="PF05057">
    <property type="entry name" value="DUF676"/>
    <property type="match status" value="1"/>
</dbReference>
<protein>
    <recommendedName>
        <fullName evidence="2">DUF676 domain-containing protein</fullName>
    </recommendedName>
</protein>
<organism evidence="3 4">
    <name type="scientific">Giardia intestinalis (strain P15)</name>
    <name type="common">Giardia lamblia</name>
    <dbReference type="NCBI Taxonomy" id="658858"/>
    <lineage>
        <taxon>Eukaryota</taxon>
        <taxon>Metamonada</taxon>
        <taxon>Diplomonadida</taxon>
        <taxon>Hexamitidae</taxon>
        <taxon>Giardiinae</taxon>
        <taxon>Giardia</taxon>
    </lineage>
</organism>